<evidence type="ECO:0000313" key="3">
    <source>
        <dbReference type="Proteomes" id="UP001521116"/>
    </source>
</evidence>
<feature type="domain" description="Calcineurin-like phosphoesterase" evidence="1">
    <location>
        <begin position="12"/>
        <end position="258"/>
    </location>
</feature>
<reference evidence="2 3" key="1">
    <citation type="submission" date="2024-02" db="EMBL/GenBank/DDBJ databases">
        <title>De novo assembly and annotation of 12 fungi associated with fruit tree decline syndrome in Ontario, Canada.</title>
        <authorList>
            <person name="Sulman M."/>
            <person name="Ellouze W."/>
            <person name="Ilyukhin E."/>
        </authorList>
    </citation>
    <scope>NUCLEOTIDE SEQUENCE [LARGE SCALE GENOMIC DNA]</scope>
    <source>
        <strain evidence="2 3">M1-105</strain>
    </source>
</reference>
<name>A0ABR3SU68_9PEZI</name>
<comment type="caution">
    <text evidence="2">The sequence shown here is derived from an EMBL/GenBank/DDBJ whole genome shotgun (WGS) entry which is preliminary data.</text>
</comment>
<keyword evidence="3" id="KW-1185">Reference proteome</keyword>
<evidence type="ECO:0000313" key="2">
    <source>
        <dbReference type="EMBL" id="KAL1629826.1"/>
    </source>
</evidence>
<organism evidence="2 3">
    <name type="scientific">Neofusicoccum ribis</name>
    <dbReference type="NCBI Taxonomy" id="45134"/>
    <lineage>
        <taxon>Eukaryota</taxon>
        <taxon>Fungi</taxon>
        <taxon>Dikarya</taxon>
        <taxon>Ascomycota</taxon>
        <taxon>Pezizomycotina</taxon>
        <taxon>Dothideomycetes</taxon>
        <taxon>Dothideomycetes incertae sedis</taxon>
        <taxon>Botryosphaeriales</taxon>
        <taxon>Botryosphaeriaceae</taxon>
        <taxon>Neofusicoccum</taxon>
    </lineage>
</organism>
<dbReference type="Pfam" id="PF00149">
    <property type="entry name" value="Metallophos"/>
    <property type="match status" value="1"/>
</dbReference>
<evidence type="ECO:0000259" key="1">
    <source>
        <dbReference type="Pfam" id="PF00149"/>
    </source>
</evidence>
<proteinExistence type="predicted"/>
<dbReference type="Gene3D" id="3.60.21.10">
    <property type="match status" value="1"/>
</dbReference>
<dbReference type="CDD" id="cd07379">
    <property type="entry name" value="MPP_239FB"/>
    <property type="match status" value="1"/>
</dbReference>
<dbReference type="InterPro" id="IPR004843">
    <property type="entry name" value="Calcineurin-like_PHP"/>
</dbReference>
<dbReference type="PANTHER" id="PTHR12905:SF0">
    <property type="entry name" value="CALCINEURIN-LIKE PHOSPHOESTERASE DOMAIN-CONTAINING PROTEIN"/>
    <property type="match status" value="1"/>
</dbReference>
<dbReference type="InterPro" id="IPR051693">
    <property type="entry name" value="UPF0046_metallophosphoest"/>
</dbReference>
<protein>
    <recommendedName>
        <fullName evidence="1">Calcineurin-like phosphoesterase domain-containing protein</fullName>
    </recommendedName>
</protein>
<dbReference type="Proteomes" id="UP001521116">
    <property type="component" value="Unassembled WGS sequence"/>
</dbReference>
<dbReference type="EMBL" id="JAJVDC020000051">
    <property type="protein sequence ID" value="KAL1629826.1"/>
    <property type="molecule type" value="Genomic_DNA"/>
</dbReference>
<gene>
    <name evidence="2" type="ORF">SLS56_005222</name>
</gene>
<dbReference type="SUPFAM" id="SSF56300">
    <property type="entry name" value="Metallo-dependent phosphatases"/>
    <property type="match status" value="1"/>
</dbReference>
<sequence>MSQPDPNTVRTRILIISDTHSAPLVDPEAADASENDQRQRNKAFRAPLPSADVLLHCGDITMAGHMHEYESALEMLGSIDASLKLVIAGNHDITLDEDFYLGDSGGSLTGWTNGQRMHMKNYDPDLPKQAKALWTGHAAKSKGVTFLDEGIHEFTLHNGAKLTVYASPWQPEFCNWAFNYDHNHDRWNPPDLSAPDAVNVAVNPVPADPGGKIDIMMTHGPPRDRLDSTSSGPVGCPHLLRAVARARPRVHAWGHIHEAWGVERVEWANGDENLEKKGSAKIWDFMRKNTEADGPQFVEKAEIFNFVESNMADKRGAFVDISKSGEAPLRVGEETLMVNASIMDLSYSPSNAPIVVDLDLSKAKRI</sequence>
<accession>A0ABR3SU68</accession>
<dbReference type="InterPro" id="IPR029052">
    <property type="entry name" value="Metallo-depent_PP-like"/>
</dbReference>
<dbReference type="PANTHER" id="PTHR12905">
    <property type="entry name" value="METALLOPHOSPHOESTERASE"/>
    <property type="match status" value="1"/>
</dbReference>